<feature type="transmembrane region" description="Helical" evidence="1">
    <location>
        <begin position="20"/>
        <end position="42"/>
    </location>
</feature>
<evidence type="ECO:0000259" key="2">
    <source>
        <dbReference type="Pfam" id="PF08508"/>
    </source>
</evidence>
<evidence type="ECO:0000313" key="4">
    <source>
        <dbReference type="Proteomes" id="UP001213623"/>
    </source>
</evidence>
<dbReference type="InterPro" id="IPR038967">
    <property type="entry name" value="Dsc4-like"/>
</dbReference>
<accession>A0AAF0EL99</accession>
<sequence>MRKERREALAVLQRLMMTLIVYIYLLDGLLFILLLRLLSAMVRRDALTQQYMRPQLTAPGRRLPGFVRSMTLFQIFCALAQLFYDTDPSRRRLIVDFVGQEYAPSKIHLIAVDVFLWFVQLMVLALTVPELQGVGEAVTTAVHRHDALATESATTDHAPLLIPADPKPSVLPTTQEPIAVIPWASLWQDRVAPMATNDNVA</sequence>
<keyword evidence="1" id="KW-0812">Transmembrane</keyword>
<evidence type="ECO:0000256" key="1">
    <source>
        <dbReference type="SAM" id="Phobius"/>
    </source>
</evidence>
<dbReference type="GO" id="GO:0032933">
    <property type="term" value="P:SREBP signaling pathway"/>
    <property type="evidence" value="ECO:0007669"/>
    <property type="project" value="InterPro"/>
</dbReference>
<keyword evidence="1" id="KW-0472">Membrane</keyword>
<dbReference type="GO" id="GO:0044695">
    <property type="term" value="C:Dsc E3 ubiquitin ligase complex"/>
    <property type="evidence" value="ECO:0007669"/>
    <property type="project" value="InterPro"/>
</dbReference>
<dbReference type="GO" id="GO:0005783">
    <property type="term" value="C:endoplasmic reticulum"/>
    <property type="evidence" value="ECO:0007669"/>
    <property type="project" value="TreeGrafter"/>
</dbReference>
<keyword evidence="1" id="KW-1133">Transmembrane helix</keyword>
<gene>
    <name evidence="3" type="ORF">MNAN1_003116</name>
</gene>
<reference evidence="3" key="1">
    <citation type="submission" date="2023-03" db="EMBL/GenBank/DDBJ databases">
        <title>Mating type loci evolution in Malassezia.</title>
        <authorList>
            <person name="Coelho M.A."/>
        </authorList>
    </citation>
    <scope>NUCLEOTIDE SEQUENCE</scope>
    <source>
        <strain evidence="3">CBS 9557</strain>
    </source>
</reference>
<proteinExistence type="predicted"/>
<dbReference type="InterPro" id="IPR013715">
    <property type="entry name" value="DUF1746"/>
</dbReference>
<dbReference type="Proteomes" id="UP001213623">
    <property type="component" value="Chromosome 5"/>
</dbReference>
<protein>
    <recommendedName>
        <fullName evidence="2">DUF1746 domain-containing protein</fullName>
    </recommendedName>
</protein>
<feature type="domain" description="DUF1746" evidence="2">
    <location>
        <begin position="12"/>
        <end position="122"/>
    </location>
</feature>
<dbReference type="PANTHER" id="PTHR39405:SF1">
    <property type="entry name" value="DSC E3 UBIQUITIN LIGASE COMPLEX SUBUNIT 4"/>
    <property type="match status" value="1"/>
</dbReference>
<keyword evidence="4" id="KW-1185">Reference proteome</keyword>
<dbReference type="PANTHER" id="PTHR39405">
    <property type="entry name" value="DSC E3 UBIQUITIN LIGASE COMPLEX SUBUNIT 4"/>
    <property type="match status" value="1"/>
</dbReference>
<name>A0AAF0EL99_9BASI</name>
<dbReference type="Pfam" id="PF08508">
    <property type="entry name" value="DUF1746"/>
    <property type="match status" value="1"/>
</dbReference>
<dbReference type="EMBL" id="CP119896">
    <property type="protein sequence ID" value="WFD28110.1"/>
    <property type="molecule type" value="Genomic_DNA"/>
</dbReference>
<organism evidence="3 4">
    <name type="scientific">Malassezia nana</name>
    <dbReference type="NCBI Taxonomy" id="180528"/>
    <lineage>
        <taxon>Eukaryota</taxon>
        <taxon>Fungi</taxon>
        <taxon>Dikarya</taxon>
        <taxon>Basidiomycota</taxon>
        <taxon>Ustilaginomycotina</taxon>
        <taxon>Malasseziomycetes</taxon>
        <taxon>Malasseziales</taxon>
        <taxon>Malasseziaceae</taxon>
        <taxon>Malassezia</taxon>
    </lineage>
</organism>
<evidence type="ECO:0000313" key="3">
    <source>
        <dbReference type="EMBL" id="WFD28110.1"/>
    </source>
</evidence>
<dbReference type="AlphaFoldDB" id="A0AAF0EL99"/>